<dbReference type="PANTHER" id="PTHR44019:SF8">
    <property type="entry name" value="POC1 CENTRIOLAR PROTEIN HOMOLOG"/>
    <property type="match status" value="1"/>
</dbReference>
<keyword evidence="1" id="KW-0853">WD repeat</keyword>
<feature type="region of interest" description="Disordered" evidence="3">
    <location>
        <begin position="951"/>
        <end position="977"/>
    </location>
</feature>
<comment type="caution">
    <text evidence="4">The sequence shown here is derived from an EMBL/GenBank/DDBJ whole genome shotgun (WGS) entry which is preliminary data.</text>
</comment>
<evidence type="ECO:0000256" key="1">
    <source>
        <dbReference type="ARBA" id="ARBA00022574"/>
    </source>
</evidence>
<feature type="region of interest" description="Disordered" evidence="3">
    <location>
        <begin position="899"/>
        <end position="932"/>
    </location>
</feature>
<name>A0AAD6Z447_9AGAR</name>
<feature type="region of interest" description="Disordered" evidence="3">
    <location>
        <begin position="458"/>
        <end position="490"/>
    </location>
</feature>
<reference evidence="4" key="1">
    <citation type="submission" date="2023-03" db="EMBL/GenBank/DDBJ databases">
        <title>Massive genome expansion in bonnet fungi (Mycena s.s.) driven by repeated elements and novel gene families across ecological guilds.</title>
        <authorList>
            <consortium name="Lawrence Berkeley National Laboratory"/>
            <person name="Harder C.B."/>
            <person name="Miyauchi S."/>
            <person name="Viragh M."/>
            <person name="Kuo A."/>
            <person name="Thoen E."/>
            <person name="Andreopoulos B."/>
            <person name="Lu D."/>
            <person name="Skrede I."/>
            <person name="Drula E."/>
            <person name="Henrissat B."/>
            <person name="Morin E."/>
            <person name="Kohler A."/>
            <person name="Barry K."/>
            <person name="LaButti K."/>
            <person name="Morin E."/>
            <person name="Salamov A."/>
            <person name="Lipzen A."/>
            <person name="Mereny Z."/>
            <person name="Hegedus B."/>
            <person name="Baldrian P."/>
            <person name="Stursova M."/>
            <person name="Weitz H."/>
            <person name="Taylor A."/>
            <person name="Grigoriev I.V."/>
            <person name="Nagy L.G."/>
            <person name="Martin F."/>
            <person name="Kauserud H."/>
        </authorList>
    </citation>
    <scope>NUCLEOTIDE SEQUENCE</scope>
    <source>
        <strain evidence="4">CBHHK002</strain>
    </source>
</reference>
<dbReference type="InterPro" id="IPR036322">
    <property type="entry name" value="WD40_repeat_dom_sf"/>
</dbReference>
<dbReference type="InterPro" id="IPR050505">
    <property type="entry name" value="WDR55/POC1"/>
</dbReference>
<gene>
    <name evidence="4" type="ORF">DFH08DRAFT_976029</name>
</gene>
<dbReference type="EMBL" id="JARIHO010000093">
    <property type="protein sequence ID" value="KAJ7306300.1"/>
    <property type="molecule type" value="Genomic_DNA"/>
</dbReference>
<dbReference type="InterPro" id="IPR011047">
    <property type="entry name" value="Quinoprotein_ADH-like_sf"/>
</dbReference>
<dbReference type="Gene3D" id="2.130.10.10">
    <property type="entry name" value="YVTN repeat-like/Quinoprotein amine dehydrogenase"/>
    <property type="match status" value="2"/>
</dbReference>
<protein>
    <submittedName>
        <fullName evidence="4">Uncharacterized protein</fullName>
    </submittedName>
</protein>
<organism evidence="4 5">
    <name type="scientific">Mycena albidolilacea</name>
    <dbReference type="NCBI Taxonomy" id="1033008"/>
    <lineage>
        <taxon>Eukaryota</taxon>
        <taxon>Fungi</taxon>
        <taxon>Dikarya</taxon>
        <taxon>Basidiomycota</taxon>
        <taxon>Agaricomycotina</taxon>
        <taxon>Agaricomycetes</taxon>
        <taxon>Agaricomycetidae</taxon>
        <taxon>Agaricales</taxon>
        <taxon>Marasmiineae</taxon>
        <taxon>Mycenaceae</taxon>
        <taxon>Mycena</taxon>
    </lineage>
</organism>
<dbReference type="Pfam" id="PF00400">
    <property type="entry name" value="WD40"/>
    <property type="match status" value="1"/>
</dbReference>
<accession>A0AAD6Z447</accession>
<feature type="compositionally biased region" description="Basic and acidic residues" evidence="3">
    <location>
        <begin position="954"/>
        <end position="969"/>
    </location>
</feature>
<dbReference type="SUPFAM" id="SSF50978">
    <property type="entry name" value="WD40 repeat-like"/>
    <property type="match status" value="1"/>
</dbReference>
<keyword evidence="2" id="KW-0677">Repeat</keyword>
<sequence length="1499" mass="169517">MPEPRPEYTPQRGLKDHPGTILALAATADGKTLVTGGSDGTRLWDSKKLTAISRPVIAGVRGATTVIVCVRRVDEPVDVIFSGTSNGFFFCWRNRKGIWEETFARQIDEPTDITGIAFDTSANRLAICSAGGRVQSWSAVRDDSGRVHLSKVFCRDVGNFAPRAIMFAGYDASKDKDILLFGQNVTGPIYKLRGKTGDKAEEWLVGSPIGDARADWKEGLVLFDDIHSGPSLWRYHDYTRVRMYYIRCDRKYGRVRNVRFAEGGNIVVCGSDHGLVYIFNLQTGERLQKLALETTEWVQVIATAEVDGVPTVFAAPSRSDDTDVKLYVWKRLEPEPEAKPSTFWKTIWLWLVRIVVICCCLGFLVQNVQHARGLLRTAVEPAAEVTVEAQGFGEEIISNLVLSFDGQVPQISFGAYQTSIASLKPLKSSPTRLFEGKVLPKRRRGYIRASKGKSYGIRSFKKKDSKPLPTGLNSKKGSSHPDGPATTSVPFPKITAELESELSKAPEAPSVPMCDVRASPTDAKLEPPRVPMCDVLPSPSNAALPQESPSPFVPVCDFRPRQASPDDSESPSVPYTYRLQGHYLSQGRVITVSHGIREVVLNTPTLLAAPPIDEPSMSSKPRVLRYTSRNYPYLLFVPKYDPWHGPLFDVLGYAWQDFPIAHREDGGWELRQDVAETWQNLEDCLRTVAMAIMENVKLPTPNYSAHFSPGLFRCYGCQYKTPHEARRAAWSTRTNFLPLIGFASMALWYAEDRAGVPPNPRPWWEHVREKTKVRPEWLDLLKISVASDWTVERIGALYRVVAPDNVAPPKATGMDWLVSTILRSSASIPMYVVWEHLPQSIPEHPSSYVQQFFPNARELQYLQMLSGAVKFRAYELDPLTSAWRPLSELVDTAMDVDEPAHRRQPAVAQPPQRALTPPGEFPPLERFSGQKPGESIDAFFERRARSNAEILASESERKRQSRLAKEKNAARQSCPGKSGSRVYVWEKINGHWIRRPAGQEKEDLWSDHSSSQRRYDSFRDEWDLCEKWGPEDPMTVEEEEEAEEEFRQDAGEPFPVMITNLLDASNNTVKNTLSAYQPTRTGDPDYDPVYEPITNEAPTLQKALYYRFGLIGEKHWRDPSHLPSAKTVQNLVGLPTAQISPVMQRFFGQCMDPETQHVGLVDRKLLDFHQSPIYAHPEKRYFDVLYKELWNQHETLKPTTAGNMLDEVRVNYYVLREREKPLIDSRVLLIESPTDVFEILRQRWGPTIDHVVERLVCRGMSFRLALVSTTIEQSPTSPPHHRPVVDVYGGLGFRPRGYEPDVDDYFGYELQLNFQLLHTRRGSLALQYGGLVARLARPETDLNDLLHNLDSGIPEFADCLWDRQSDHAFWFQGLAQREIELLCGVYHIATGKTDQRKDGTVAISMNAGGYFEQTRQISWWPTPSAWQTGGLDPGWWSPACEEWFLKKRDQYESGKSVRLSTTVQWKSNIKFDKHLRPTLASHEKISASMVQRLFSSCSS</sequence>
<dbReference type="SUPFAM" id="SSF50998">
    <property type="entry name" value="Quinoprotein alcohol dehydrogenase-like"/>
    <property type="match status" value="1"/>
</dbReference>
<dbReference type="PANTHER" id="PTHR44019">
    <property type="entry name" value="WD REPEAT-CONTAINING PROTEIN 55"/>
    <property type="match status" value="1"/>
</dbReference>
<dbReference type="Proteomes" id="UP001218218">
    <property type="component" value="Unassembled WGS sequence"/>
</dbReference>
<evidence type="ECO:0000313" key="5">
    <source>
        <dbReference type="Proteomes" id="UP001218218"/>
    </source>
</evidence>
<proteinExistence type="predicted"/>
<evidence type="ECO:0000256" key="2">
    <source>
        <dbReference type="ARBA" id="ARBA00022737"/>
    </source>
</evidence>
<evidence type="ECO:0000256" key="3">
    <source>
        <dbReference type="SAM" id="MobiDB-lite"/>
    </source>
</evidence>
<evidence type="ECO:0000313" key="4">
    <source>
        <dbReference type="EMBL" id="KAJ7306300.1"/>
    </source>
</evidence>
<dbReference type="SMART" id="SM00320">
    <property type="entry name" value="WD40"/>
    <property type="match status" value="3"/>
</dbReference>
<dbReference type="InterPro" id="IPR015943">
    <property type="entry name" value="WD40/YVTN_repeat-like_dom_sf"/>
</dbReference>
<dbReference type="InterPro" id="IPR001680">
    <property type="entry name" value="WD40_rpt"/>
</dbReference>
<keyword evidence="5" id="KW-1185">Reference proteome</keyword>